<feature type="repeat" description="ANK" evidence="3">
    <location>
        <begin position="178"/>
        <end position="210"/>
    </location>
</feature>
<evidence type="ECO:0000256" key="2">
    <source>
        <dbReference type="ARBA" id="ARBA00023043"/>
    </source>
</evidence>
<keyword evidence="1" id="KW-0677">Repeat</keyword>
<dbReference type="InterPro" id="IPR036770">
    <property type="entry name" value="Ankyrin_rpt-contain_sf"/>
</dbReference>
<dbReference type="PROSITE" id="PS50297">
    <property type="entry name" value="ANK_REP_REGION"/>
    <property type="match status" value="1"/>
</dbReference>
<accession>A0A9W8GJV6</accession>
<dbReference type="OrthoDB" id="194358at2759"/>
<dbReference type="Gene3D" id="1.25.40.20">
    <property type="entry name" value="Ankyrin repeat-containing domain"/>
    <property type="match status" value="1"/>
</dbReference>
<dbReference type="PANTHER" id="PTHR24173">
    <property type="entry name" value="ANKYRIN REPEAT CONTAINING"/>
    <property type="match status" value="1"/>
</dbReference>
<name>A0A9W8GJV6_9FUNG</name>
<dbReference type="InterPro" id="IPR002110">
    <property type="entry name" value="Ankyrin_rpt"/>
</dbReference>
<dbReference type="PANTHER" id="PTHR24173:SF74">
    <property type="entry name" value="ANKYRIN REPEAT DOMAIN-CONTAINING PROTEIN 16"/>
    <property type="match status" value="1"/>
</dbReference>
<gene>
    <name evidence="4" type="ORF">IWW39_004065</name>
</gene>
<feature type="repeat" description="ANK" evidence="3">
    <location>
        <begin position="143"/>
        <end position="177"/>
    </location>
</feature>
<dbReference type="AlphaFoldDB" id="A0A9W8GJV6"/>
<dbReference type="EMBL" id="JANBTX010000135">
    <property type="protein sequence ID" value="KAJ2685780.1"/>
    <property type="molecule type" value="Genomic_DNA"/>
</dbReference>
<comment type="caution">
    <text evidence="4">The sequence shown here is derived from an EMBL/GenBank/DDBJ whole genome shotgun (WGS) entry which is preliminary data.</text>
</comment>
<proteinExistence type="predicted"/>
<evidence type="ECO:0000313" key="5">
    <source>
        <dbReference type="Proteomes" id="UP001151516"/>
    </source>
</evidence>
<reference evidence="4" key="1">
    <citation type="submission" date="2022-07" db="EMBL/GenBank/DDBJ databases">
        <title>Phylogenomic reconstructions and comparative analyses of Kickxellomycotina fungi.</title>
        <authorList>
            <person name="Reynolds N.K."/>
            <person name="Stajich J.E."/>
            <person name="Barry K."/>
            <person name="Grigoriev I.V."/>
            <person name="Crous P."/>
            <person name="Smith M.E."/>
        </authorList>
    </citation>
    <scope>NUCLEOTIDE SEQUENCE</scope>
    <source>
        <strain evidence="4">CBS 109367</strain>
    </source>
</reference>
<evidence type="ECO:0000256" key="3">
    <source>
        <dbReference type="PROSITE-ProRule" id="PRU00023"/>
    </source>
</evidence>
<keyword evidence="5" id="KW-1185">Reference proteome</keyword>
<evidence type="ECO:0000313" key="4">
    <source>
        <dbReference type="EMBL" id="KAJ2685780.1"/>
    </source>
</evidence>
<keyword evidence="2 3" id="KW-0040">ANK repeat</keyword>
<dbReference type="Proteomes" id="UP001151516">
    <property type="component" value="Unassembled WGS sequence"/>
</dbReference>
<evidence type="ECO:0000256" key="1">
    <source>
        <dbReference type="ARBA" id="ARBA00022737"/>
    </source>
</evidence>
<dbReference type="Pfam" id="PF13637">
    <property type="entry name" value="Ank_4"/>
    <property type="match status" value="1"/>
</dbReference>
<protein>
    <recommendedName>
        <fullName evidence="6">Ankyrin repeat protein</fullName>
    </recommendedName>
</protein>
<sequence length="223" mass="24806">MTITSRPVEDLADSESPLAGTEQQVLREWIAAWTFDMREFSDLAQPLVRGDFESLRRDYGHLLGHYETQGLSAAECVAQATASYQDMRETRLRMPAMEIVIAGAQYYVSRKRPPSHGWHVPDHKQCLEFLRDIGVEVDAADVAGFTAFMRASQTSHSRLDLAQVLLDMGADVNHRSRFGGVALHEALMAQDRGAVSFLTRNGASMDIKDNDGVSPRDIVTLIL</sequence>
<dbReference type="PROSITE" id="PS50088">
    <property type="entry name" value="ANK_REPEAT"/>
    <property type="match status" value="2"/>
</dbReference>
<organism evidence="4 5">
    <name type="scientific">Coemansia spiralis</name>
    <dbReference type="NCBI Taxonomy" id="417178"/>
    <lineage>
        <taxon>Eukaryota</taxon>
        <taxon>Fungi</taxon>
        <taxon>Fungi incertae sedis</taxon>
        <taxon>Zoopagomycota</taxon>
        <taxon>Kickxellomycotina</taxon>
        <taxon>Kickxellomycetes</taxon>
        <taxon>Kickxellales</taxon>
        <taxon>Kickxellaceae</taxon>
        <taxon>Coemansia</taxon>
    </lineage>
</organism>
<dbReference type="SMART" id="SM00248">
    <property type="entry name" value="ANK"/>
    <property type="match status" value="2"/>
</dbReference>
<evidence type="ECO:0008006" key="6">
    <source>
        <dbReference type="Google" id="ProtNLM"/>
    </source>
</evidence>
<dbReference type="SUPFAM" id="SSF48403">
    <property type="entry name" value="Ankyrin repeat"/>
    <property type="match status" value="1"/>
</dbReference>